<evidence type="ECO:0000259" key="2">
    <source>
        <dbReference type="Pfam" id="PF05685"/>
    </source>
</evidence>
<feature type="domain" description="Putative restriction endonuclease" evidence="2">
    <location>
        <begin position="55"/>
        <end position="157"/>
    </location>
</feature>
<dbReference type="OrthoDB" id="3870404at2"/>
<dbReference type="InterPro" id="IPR008538">
    <property type="entry name" value="Uma2"/>
</dbReference>
<feature type="region of interest" description="Disordered" evidence="1">
    <location>
        <begin position="1"/>
        <end position="32"/>
    </location>
</feature>
<accession>D9WVV4</accession>
<proteinExistence type="predicted"/>
<evidence type="ECO:0000313" key="4">
    <source>
        <dbReference type="Proteomes" id="UP000003963"/>
    </source>
</evidence>
<dbReference type="HOGENOM" id="CLU_1577627_0_0_11"/>
<name>D9WVV4_9ACTN</name>
<reference evidence="3 4" key="1">
    <citation type="submission" date="2009-02" db="EMBL/GenBank/DDBJ databases">
        <title>Annotation of Streptomyces hygroscopicus strain ATCC 53653.</title>
        <authorList>
            <consortium name="The Broad Institute Genome Sequencing Platform"/>
            <consortium name="Broad Institute Microbial Sequencing Center"/>
            <person name="Fischbach M."/>
            <person name="Godfrey P."/>
            <person name="Ward D."/>
            <person name="Young S."/>
            <person name="Zeng Q."/>
            <person name="Koehrsen M."/>
            <person name="Alvarado L."/>
            <person name="Berlin A.M."/>
            <person name="Bochicchio J."/>
            <person name="Borenstein D."/>
            <person name="Chapman S.B."/>
            <person name="Chen Z."/>
            <person name="Engels R."/>
            <person name="Freedman E."/>
            <person name="Gellesch M."/>
            <person name="Goldberg J."/>
            <person name="Griggs A."/>
            <person name="Gujja S."/>
            <person name="Heilman E.R."/>
            <person name="Heiman D.I."/>
            <person name="Hepburn T.A."/>
            <person name="Howarth C."/>
            <person name="Jen D."/>
            <person name="Larson L."/>
            <person name="Lewis B."/>
            <person name="Mehta T."/>
            <person name="Park D."/>
            <person name="Pearson M."/>
            <person name="Richards J."/>
            <person name="Roberts A."/>
            <person name="Saif S."/>
            <person name="Shea T.D."/>
            <person name="Shenoy N."/>
            <person name="Sisk P."/>
            <person name="Stolte C."/>
            <person name="Sykes S.N."/>
            <person name="Thomson T."/>
            <person name="Walk T."/>
            <person name="White J."/>
            <person name="Yandava C."/>
            <person name="Straight P."/>
            <person name="Clardy J."/>
            <person name="Hung D."/>
            <person name="Kolter R."/>
            <person name="Mekalanos J."/>
            <person name="Walker S."/>
            <person name="Walsh C.T."/>
            <person name="Wieland-Brown L.C."/>
            <person name="Haas B."/>
            <person name="Nusbaum C."/>
            <person name="Birren B."/>
        </authorList>
    </citation>
    <scope>NUCLEOTIDE SEQUENCE [LARGE SCALE GENOMIC DNA]</scope>
    <source>
        <strain evidence="3 4">ATCC 53653</strain>
    </source>
</reference>
<dbReference type="InterPro" id="IPR012296">
    <property type="entry name" value="Nuclease_put_TT1808"/>
</dbReference>
<evidence type="ECO:0000313" key="3">
    <source>
        <dbReference type="EMBL" id="EFL24463.1"/>
    </source>
</evidence>
<dbReference type="SUPFAM" id="SSF52980">
    <property type="entry name" value="Restriction endonuclease-like"/>
    <property type="match status" value="1"/>
</dbReference>
<dbReference type="CDD" id="cd06260">
    <property type="entry name" value="DUF820-like"/>
    <property type="match status" value="1"/>
</dbReference>
<protein>
    <recommendedName>
        <fullName evidence="2">Putative restriction endonuclease domain-containing protein</fullName>
    </recommendedName>
</protein>
<dbReference type="Pfam" id="PF05685">
    <property type="entry name" value="Uma2"/>
    <property type="match status" value="1"/>
</dbReference>
<organism evidence="3 4">
    <name type="scientific">Streptomyces himastatinicus ATCC 53653</name>
    <dbReference type="NCBI Taxonomy" id="457427"/>
    <lineage>
        <taxon>Bacteria</taxon>
        <taxon>Bacillati</taxon>
        <taxon>Actinomycetota</taxon>
        <taxon>Actinomycetes</taxon>
        <taxon>Kitasatosporales</taxon>
        <taxon>Streptomycetaceae</taxon>
        <taxon>Streptomyces</taxon>
        <taxon>Streptomyces violaceusniger group</taxon>
    </lineage>
</organism>
<feature type="region of interest" description="Disordered" evidence="1">
    <location>
        <begin position="127"/>
        <end position="169"/>
    </location>
</feature>
<dbReference type="InterPro" id="IPR011335">
    <property type="entry name" value="Restrct_endonuc-II-like"/>
</dbReference>
<dbReference type="STRING" id="457427.SSOG_04177"/>
<dbReference type="Proteomes" id="UP000003963">
    <property type="component" value="Unassembled WGS sequence"/>
</dbReference>
<feature type="compositionally biased region" description="Polar residues" evidence="1">
    <location>
        <begin position="23"/>
        <end position="32"/>
    </location>
</feature>
<sequence length="169" mass="17903">MPRTAVTWSPTRTSTRAVPWSSGVPSPSAGTSVSVHLIERPGDRPSVAGPLASVCVAPGDAEEFLTEDGLGFVASAVRLVVEVVSPGHENQQRDRARKRRAYAGAGIPVYVLIDDHDQRGTVTLLTSPSPDEQTYAAETRVPYGTEVEIPEGPAKGFAITEEITGPRQG</sequence>
<feature type="compositionally biased region" description="Polar residues" evidence="1">
    <location>
        <begin position="1"/>
        <end position="16"/>
    </location>
</feature>
<dbReference type="AlphaFoldDB" id="D9WVV4"/>
<dbReference type="EMBL" id="GG657754">
    <property type="protein sequence ID" value="EFL24463.1"/>
    <property type="molecule type" value="Genomic_DNA"/>
</dbReference>
<gene>
    <name evidence="3" type="ORF">SSOG_04177</name>
</gene>
<evidence type="ECO:0000256" key="1">
    <source>
        <dbReference type="SAM" id="MobiDB-lite"/>
    </source>
</evidence>
<dbReference type="Gene3D" id="3.90.1570.10">
    <property type="entry name" value="tt1808, chain A"/>
    <property type="match status" value="1"/>
</dbReference>
<keyword evidence="4" id="KW-1185">Reference proteome</keyword>